<protein>
    <submittedName>
        <fullName evidence="1">Uncharacterized protein</fullName>
    </submittedName>
</protein>
<dbReference type="AlphaFoldDB" id="D4XX41"/>
<sequence>ISVRKRFNSFKTLLEAIEKESNTPINQFIKKIDVDIFDEIYNQDTERDFFIEKLKKINFSNNEFKVELNYEKIKLNYSKNFITIETKIIEKLNNNNNKIINIKFPTQFRTDLSNILKEEILEIHTNIQKVLQSSNFSKKEDVDNNEKIIIQMYKNFFEKYNNFLYVENNEGLVFYEMFDLVNKKEMYITQENEIFSLSKKIYFVFEGEKVYLSDLLPNYKNLIKDDYSIEFYLTKDTFTSKLESDLNFGIKLKNKKKSINNLNNTTKLMIKNREHSKFKSSINLLSEFDKNKNDLTKAIKKKNDKSIKYFLNNHYSLVTEILDLNNFIVEINSFIEDDKLNSIINKIKTRKNNDKPLSIDEFKILSKHIFVFVDNKKISLENLLISNENYFKFELSFFHDTQTRPQEIISIKFSLNNVEKQINKILMKYTIK</sequence>
<name>D4XX41_9BACT</name>
<evidence type="ECO:0000313" key="2">
    <source>
        <dbReference type="Proteomes" id="UP000004757"/>
    </source>
</evidence>
<gene>
    <name evidence="1" type="ORF">MALL_0763</name>
</gene>
<reference evidence="1 2" key="1">
    <citation type="submission" date="2010-03" db="EMBL/GenBank/DDBJ databases">
        <authorList>
            <person name="Glass J.I."/>
            <person name="Benders G.A."/>
            <person name="Durkin A.S."/>
            <person name="Farmerie W.G."/>
            <person name="Hlavinka K."/>
            <person name="Hostetler J."/>
            <person name="Jackson J."/>
            <person name="May M.A."/>
            <person name="Miller R.H."/>
            <person name="Paralanov V."/>
            <person name="Radune D."/>
            <person name="Szczypinski B."/>
            <person name="Brown D.R."/>
        </authorList>
    </citation>
    <scope>NUCLEOTIDE SEQUENCE [LARGE SCALE GENOMIC DNA]</scope>
    <source>
        <strain evidence="1 2">A21JP2</strain>
    </source>
</reference>
<comment type="caution">
    <text evidence="1">The sequence shown here is derived from an EMBL/GenBank/DDBJ whole genome shotgun (WGS) entry which is preliminary data.</text>
</comment>
<organism evidence="1 2">
    <name type="scientific">Mycoplasmopsis alligatoris A21JP2</name>
    <dbReference type="NCBI Taxonomy" id="747682"/>
    <lineage>
        <taxon>Bacteria</taxon>
        <taxon>Bacillati</taxon>
        <taxon>Mycoplasmatota</taxon>
        <taxon>Mycoplasmoidales</taxon>
        <taxon>Metamycoplasmataceae</taxon>
        <taxon>Mycoplasmopsis</taxon>
    </lineage>
</organism>
<evidence type="ECO:0000313" key="1">
    <source>
        <dbReference type="EMBL" id="EFF41085.1"/>
    </source>
</evidence>
<accession>D4XX41</accession>
<keyword evidence="2" id="KW-1185">Reference proteome</keyword>
<dbReference type="EMBL" id="ADNC01000030">
    <property type="protein sequence ID" value="EFF41085.1"/>
    <property type="molecule type" value="Genomic_DNA"/>
</dbReference>
<feature type="non-terminal residue" evidence="1">
    <location>
        <position position="1"/>
    </location>
</feature>
<dbReference type="RefSeq" id="WP_005684035.1">
    <property type="nucleotide sequence ID" value="NZ_ADNC01000030.1"/>
</dbReference>
<proteinExistence type="predicted"/>
<dbReference type="Proteomes" id="UP000004757">
    <property type="component" value="Unassembled WGS sequence"/>
</dbReference>